<evidence type="ECO:0000313" key="2">
    <source>
        <dbReference type="Proteomes" id="UP000230961"/>
    </source>
</evidence>
<name>A0A7U4GEC3_YEREN</name>
<dbReference type="KEGG" id="yel:LC20_01808"/>
<protein>
    <submittedName>
        <fullName evidence="1">Uncharacterized protein</fullName>
    </submittedName>
</protein>
<organism evidence="1 2">
    <name type="scientific">Yersinia enterocolitica LC20</name>
    <dbReference type="NCBI Taxonomy" id="1443113"/>
    <lineage>
        <taxon>Bacteria</taxon>
        <taxon>Pseudomonadati</taxon>
        <taxon>Pseudomonadota</taxon>
        <taxon>Gammaproteobacteria</taxon>
        <taxon>Enterobacterales</taxon>
        <taxon>Yersiniaceae</taxon>
        <taxon>Yersinia</taxon>
    </lineage>
</organism>
<accession>A0A7U4GEC3</accession>
<evidence type="ECO:0000313" key="1">
    <source>
        <dbReference type="EMBL" id="AHM73061.1"/>
    </source>
</evidence>
<dbReference type="EMBL" id="CP007448">
    <property type="protein sequence ID" value="AHM73061.1"/>
    <property type="molecule type" value="Genomic_DNA"/>
</dbReference>
<dbReference type="AlphaFoldDB" id="A0A7U4GEC3"/>
<gene>
    <name evidence="1" type="ORF">LC20_01808</name>
</gene>
<sequence length="103" mass="12051">MSSNKITQDRYDMVYIKQNNVVIVHVEPYTISILTRDQAEKFGFDISKMKEYESICINGIPEGGYELVEHYDEYQEPEITRGKLDDSKPDPEIDIEQLFKDIV</sequence>
<proteinExistence type="predicted"/>
<dbReference type="Proteomes" id="UP000230961">
    <property type="component" value="Chromosome"/>
</dbReference>
<reference evidence="1 2" key="1">
    <citation type="submission" date="2017-11" db="EMBL/GenBank/DDBJ databases">
        <title>The complete genome sequence and comparative genome analysis of Yersinia enterocolitica strain LC20.</title>
        <authorList>
            <person name="Shi G."/>
            <person name="Su M."/>
            <person name="Liang J."/>
            <person name="Gu W."/>
            <person name="Xiao Y."/>
            <person name="Zhang Z."/>
            <person name="Qiu H."/>
            <person name="Duan R."/>
            <person name="Zhang Z."/>
            <person name="Li Y."/>
            <person name="Zhang X."/>
            <person name="Ling Y."/>
            <person name="Song L."/>
            <person name="Chen M."/>
            <person name="Zhao Y."/>
            <person name="Wu J."/>
            <person name="Jing H."/>
            <person name="Xiao J."/>
            <person name="Wang X."/>
        </authorList>
    </citation>
    <scope>NUCLEOTIDE SEQUENCE [LARGE SCALE GENOMIC DNA]</scope>
    <source>
        <strain evidence="1 2">LC20</strain>
    </source>
</reference>